<protein>
    <recommendedName>
        <fullName evidence="1">Dynein heavy chain 3 AAA+ lid domain-containing protein</fullName>
    </recommendedName>
</protein>
<sequence>MASKRRNMFYQNKKQETTEIGITLLKNNTPVLLIGVVGTGKSSTAISVLDNLDSSKYSLLTVNMSAQDMLLLAAMGPPGEGIVKMTISLYKTVIEKMLPTPAKMHYLFNLRDISKVFQGLLRSNTDNQNKKPNFLRLWIHEAFRVFNDRLIDEE</sequence>
<proteinExistence type="predicted"/>
<comment type="caution">
    <text evidence="2">The sequence shown here is derived from an EMBL/GenBank/DDBJ whole genome shotgun (WGS) entry which is preliminary data.</text>
</comment>
<dbReference type="Gene3D" id="3.40.50.300">
    <property type="entry name" value="P-loop containing nucleotide triphosphate hydrolases"/>
    <property type="match status" value="1"/>
</dbReference>
<dbReference type="PANTHER" id="PTHR22878:SF68">
    <property type="entry name" value="DYNEIN HEAVY CHAIN 6, AXONEMAL-LIKE"/>
    <property type="match status" value="1"/>
</dbReference>
<dbReference type="Gene3D" id="1.20.920.30">
    <property type="match status" value="1"/>
</dbReference>
<dbReference type="Pfam" id="PF12775">
    <property type="entry name" value="AAA_7"/>
    <property type="match status" value="1"/>
</dbReference>
<dbReference type="PANTHER" id="PTHR22878">
    <property type="entry name" value="DYNEIN HEAVY CHAIN 6, AXONEMAL-LIKE-RELATED"/>
    <property type="match status" value="1"/>
</dbReference>
<accession>A0ABD0YTN6</accession>
<dbReference type="Pfam" id="PF17857">
    <property type="entry name" value="AAA_lid_1"/>
    <property type="match status" value="1"/>
</dbReference>
<name>A0ABD0YTN6_9HEMI</name>
<evidence type="ECO:0000313" key="3">
    <source>
        <dbReference type="Proteomes" id="UP001558652"/>
    </source>
</evidence>
<evidence type="ECO:0000313" key="2">
    <source>
        <dbReference type="EMBL" id="KAL1139307.1"/>
    </source>
</evidence>
<dbReference type="InterPro" id="IPR041589">
    <property type="entry name" value="DNAH3_AAA_lid_1"/>
</dbReference>
<feature type="domain" description="Dynein heavy chain 3 AAA+ lid" evidence="1">
    <location>
        <begin position="83"/>
        <end position="153"/>
    </location>
</feature>
<gene>
    <name evidence="2" type="ORF">AAG570_006293</name>
</gene>
<organism evidence="2 3">
    <name type="scientific">Ranatra chinensis</name>
    <dbReference type="NCBI Taxonomy" id="642074"/>
    <lineage>
        <taxon>Eukaryota</taxon>
        <taxon>Metazoa</taxon>
        <taxon>Ecdysozoa</taxon>
        <taxon>Arthropoda</taxon>
        <taxon>Hexapoda</taxon>
        <taxon>Insecta</taxon>
        <taxon>Pterygota</taxon>
        <taxon>Neoptera</taxon>
        <taxon>Paraneoptera</taxon>
        <taxon>Hemiptera</taxon>
        <taxon>Heteroptera</taxon>
        <taxon>Panheteroptera</taxon>
        <taxon>Nepomorpha</taxon>
        <taxon>Nepidae</taxon>
        <taxon>Ranatrinae</taxon>
        <taxon>Ranatra</taxon>
    </lineage>
</organism>
<dbReference type="AlphaFoldDB" id="A0ABD0YTN6"/>
<evidence type="ECO:0000259" key="1">
    <source>
        <dbReference type="Pfam" id="PF17857"/>
    </source>
</evidence>
<dbReference type="InterPro" id="IPR026983">
    <property type="entry name" value="DHC"/>
</dbReference>
<dbReference type="EMBL" id="JBFDAA010000002">
    <property type="protein sequence ID" value="KAL1139307.1"/>
    <property type="molecule type" value="Genomic_DNA"/>
</dbReference>
<reference evidence="2 3" key="1">
    <citation type="submission" date="2024-07" db="EMBL/GenBank/DDBJ databases">
        <title>Chromosome-level genome assembly of the water stick insect Ranatra chinensis (Heteroptera: Nepidae).</title>
        <authorList>
            <person name="Liu X."/>
        </authorList>
    </citation>
    <scope>NUCLEOTIDE SEQUENCE [LARGE SCALE GENOMIC DNA]</scope>
    <source>
        <strain evidence="2">Cailab_2021Rc</strain>
        <tissue evidence="2">Muscle</tissue>
    </source>
</reference>
<dbReference type="SUPFAM" id="SSF52540">
    <property type="entry name" value="P-loop containing nucleoside triphosphate hydrolases"/>
    <property type="match status" value="1"/>
</dbReference>
<dbReference type="InterPro" id="IPR027417">
    <property type="entry name" value="P-loop_NTPase"/>
</dbReference>
<dbReference type="Proteomes" id="UP001558652">
    <property type="component" value="Unassembled WGS sequence"/>
</dbReference>
<keyword evidence="3" id="KW-1185">Reference proteome</keyword>